<dbReference type="Gene3D" id="3.20.20.300">
    <property type="entry name" value="Glycoside hydrolase, family 3, N-terminal domain"/>
    <property type="match status" value="1"/>
</dbReference>
<dbReference type="PANTHER" id="PTHR42715">
    <property type="entry name" value="BETA-GLUCOSIDASE"/>
    <property type="match status" value="1"/>
</dbReference>
<evidence type="ECO:0000256" key="8">
    <source>
        <dbReference type="ARBA" id="ARBA00023295"/>
    </source>
</evidence>
<dbReference type="UniPathway" id="UPA00696"/>
<dbReference type="SMART" id="SM01217">
    <property type="entry name" value="Fn3_like"/>
    <property type="match status" value="1"/>
</dbReference>
<accession>A0A3M2SGC1</accession>
<reference evidence="12 13" key="1">
    <citation type="submission" date="2017-06" db="EMBL/GenBank/DDBJ databases">
        <title>Comparative genomic analysis of Ambrosia Fusariam Clade fungi.</title>
        <authorList>
            <person name="Stajich J.E."/>
            <person name="Carrillo J."/>
            <person name="Kijimoto T."/>
            <person name="Eskalen A."/>
            <person name="O'Donnell K."/>
            <person name="Kasson M."/>
        </authorList>
    </citation>
    <scope>NUCLEOTIDE SEQUENCE [LARGE SCALE GENOMIC DNA]</scope>
    <source>
        <strain evidence="12">UCR3666</strain>
    </source>
</reference>
<proteinExistence type="inferred from homology"/>
<dbReference type="GO" id="GO:0030245">
    <property type="term" value="P:cellulose catabolic process"/>
    <property type="evidence" value="ECO:0007669"/>
    <property type="project" value="UniProtKB-UniPathway"/>
</dbReference>
<evidence type="ECO:0000256" key="4">
    <source>
        <dbReference type="ARBA" id="ARBA00012744"/>
    </source>
</evidence>
<evidence type="ECO:0000256" key="7">
    <source>
        <dbReference type="ARBA" id="ARBA00023277"/>
    </source>
</evidence>
<comment type="similarity">
    <text evidence="3 10">Belongs to the glycosyl hydrolase 3 family.</text>
</comment>
<keyword evidence="8 10" id="KW-0326">Glycosidase</keyword>
<dbReference type="SUPFAM" id="SSF51445">
    <property type="entry name" value="(Trans)glycosidases"/>
    <property type="match status" value="1"/>
</dbReference>
<dbReference type="InterPro" id="IPR019800">
    <property type="entry name" value="Glyco_hydro_3_AS"/>
</dbReference>
<evidence type="ECO:0000256" key="2">
    <source>
        <dbReference type="ARBA" id="ARBA00004987"/>
    </source>
</evidence>
<dbReference type="Pfam" id="PF14310">
    <property type="entry name" value="Fn3-like"/>
    <property type="match status" value="1"/>
</dbReference>
<dbReference type="InterPro" id="IPR002772">
    <property type="entry name" value="Glyco_hydro_3_C"/>
</dbReference>
<dbReference type="STRING" id="2010991.A0A3M2SGC1"/>
<dbReference type="Pfam" id="PF07691">
    <property type="entry name" value="PA14"/>
    <property type="match status" value="1"/>
</dbReference>
<dbReference type="Pfam" id="PF01915">
    <property type="entry name" value="Glyco_hydro_3_C"/>
    <property type="match status" value="1"/>
</dbReference>
<evidence type="ECO:0000259" key="11">
    <source>
        <dbReference type="PROSITE" id="PS51820"/>
    </source>
</evidence>
<protein>
    <recommendedName>
        <fullName evidence="4 10">beta-glucosidase</fullName>
        <ecNumber evidence="4 10">3.2.1.21</ecNumber>
    </recommendedName>
</protein>
<keyword evidence="6" id="KW-0325">Glycoprotein</keyword>
<dbReference type="SUPFAM" id="SSF52279">
    <property type="entry name" value="Beta-D-glucan exohydrolase, C-terminal domain"/>
    <property type="match status" value="1"/>
</dbReference>
<dbReference type="OrthoDB" id="47059at2759"/>
<dbReference type="GO" id="GO:0008422">
    <property type="term" value="F:beta-glucosidase activity"/>
    <property type="evidence" value="ECO:0007669"/>
    <property type="project" value="UniProtKB-EC"/>
</dbReference>
<dbReference type="InterPro" id="IPR017853">
    <property type="entry name" value="GH"/>
</dbReference>
<keyword evidence="7 10" id="KW-0119">Carbohydrate metabolism</keyword>
<dbReference type="EC" id="3.2.1.21" evidence="4 10"/>
<evidence type="ECO:0000256" key="10">
    <source>
        <dbReference type="RuleBase" id="RU361161"/>
    </source>
</evidence>
<evidence type="ECO:0000256" key="6">
    <source>
        <dbReference type="ARBA" id="ARBA00023180"/>
    </source>
</evidence>
<evidence type="ECO:0000256" key="5">
    <source>
        <dbReference type="ARBA" id="ARBA00022801"/>
    </source>
</evidence>
<dbReference type="Proteomes" id="UP000277212">
    <property type="component" value="Unassembled WGS sequence"/>
</dbReference>
<dbReference type="InterPro" id="IPR013783">
    <property type="entry name" value="Ig-like_fold"/>
</dbReference>
<organism evidence="12 13">
    <name type="scientific">Fusarium kuroshium</name>
    <dbReference type="NCBI Taxonomy" id="2010991"/>
    <lineage>
        <taxon>Eukaryota</taxon>
        <taxon>Fungi</taxon>
        <taxon>Dikarya</taxon>
        <taxon>Ascomycota</taxon>
        <taxon>Pezizomycotina</taxon>
        <taxon>Sordariomycetes</taxon>
        <taxon>Hypocreomycetidae</taxon>
        <taxon>Hypocreales</taxon>
        <taxon>Nectriaceae</taxon>
        <taxon>Fusarium</taxon>
        <taxon>Fusarium solani species complex</taxon>
    </lineage>
</organism>
<dbReference type="InterPro" id="IPR026891">
    <property type="entry name" value="Fn3-like"/>
</dbReference>
<dbReference type="Gene3D" id="3.40.50.1700">
    <property type="entry name" value="Glycoside hydrolase family 3 C-terminal domain"/>
    <property type="match status" value="1"/>
</dbReference>
<evidence type="ECO:0000313" key="12">
    <source>
        <dbReference type="EMBL" id="RMJ16609.1"/>
    </source>
</evidence>
<dbReference type="PANTHER" id="PTHR42715:SF3">
    <property type="entry name" value="BETA-GLUCOSIDASE B-RELATED"/>
    <property type="match status" value="1"/>
</dbReference>
<keyword evidence="9 10" id="KW-0624">Polysaccharide degradation</keyword>
<dbReference type="Pfam" id="PF00933">
    <property type="entry name" value="Glyco_hydro_3"/>
    <property type="match status" value="1"/>
</dbReference>
<sequence length="851" mass="93866">MSPDSLHKILSSLTLEEKIRFLSGVDWWRTPVIQRDGLFVPHIKFTDGPNGARGESYVSGIKAACFPCGTCLGSTFDTSILERIGTAIAKEAETKSANVLLGPTLNVIRSPLGGRNYETYSEDPLVLGHLAAAYVRGCQSTGRVAATPKHFVANDAENQRTTLSVEVEKQVLREIYLKPFQLVLKLSDPWCIMSSYNRVRGTYVADSDELINGVLRDEWGFQGLVISDWMGTYSVAPGINAGVDIEMPGPPKWRTSDAVLKLVQQGTISEEVINKSVLRILKLAYRLGRFDNPEEPPERAVEDQARDDLIKEAAADGIVLLKNAGDILPIPKSSTVALIGQHASSVVLGGGGSARVDALHAITPIEGFKRLGYDTRIAAGVPVFGAVPHADPSLVFPTDQSGHSELPVRLEWFNGSVIGENLVHEEFRPQAEYMIKEQWPEYLDKVSYCTRITFDLVAPSTGNAILSVISTGRARCYINDQLVFERQQETKLRPESFYFFKKQLERRFTHHVEEGRRYHIKLESWACDPDILAGPPLFGKMFQGSSIRFHEEIDLQASLKDAKHVASEADYAIVCVGTTNEIESEGFDRDTMDLTPEQYDLIKAVASSNPKTVVVNFSGAPVGLTQIVDVVPGIVQAWFPGQEAGLSVAAVLSGQVNPSGRLPLTWPRKLEDNPSFGNFPAGPDDILRYEEGLDVGYRWYDQESKPEPLYAFGFGLSYTRFEVVDAEIQDGGEILGLEEEVVIKARVSNVGSRRGKAVVQFYVSAPQDGLVPGLARPVKELQAFEKVEIDSGETKIVEARLDKYSVSAYDSVKRRWHAGKGEYTVHVGLSSDQAHTRVSFIVPETFTWTGL</sequence>
<evidence type="ECO:0000256" key="9">
    <source>
        <dbReference type="ARBA" id="ARBA00023326"/>
    </source>
</evidence>
<dbReference type="PROSITE" id="PS00775">
    <property type="entry name" value="GLYCOSYL_HYDROL_F3"/>
    <property type="match status" value="1"/>
</dbReference>
<dbReference type="PROSITE" id="PS51820">
    <property type="entry name" value="PA14"/>
    <property type="match status" value="1"/>
</dbReference>
<keyword evidence="13" id="KW-1185">Reference proteome</keyword>
<dbReference type="InterPro" id="IPR037524">
    <property type="entry name" value="PA14/GLEYA"/>
</dbReference>
<dbReference type="AlphaFoldDB" id="A0A3M2SGC1"/>
<keyword evidence="5 10" id="KW-0378">Hydrolase</keyword>
<comment type="catalytic activity">
    <reaction evidence="1 10">
        <text>Hydrolysis of terminal, non-reducing beta-D-glucosyl residues with release of beta-D-glucose.</text>
        <dbReference type="EC" id="3.2.1.21"/>
    </reaction>
</comment>
<feature type="domain" description="PA14" evidence="11">
    <location>
        <begin position="403"/>
        <end position="558"/>
    </location>
</feature>
<evidence type="ECO:0000256" key="3">
    <source>
        <dbReference type="ARBA" id="ARBA00005336"/>
    </source>
</evidence>
<dbReference type="Gene3D" id="2.60.120.260">
    <property type="entry name" value="Galactose-binding domain-like"/>
    <property type="match status" value="1"/>
</dbReference>
<dbReference type="Gene3D" id="2.60.40.10">
    <property type="entry name" value="Immunoglobulins"/>
    <property type="match status" value="1"/>
</dbReference>
<dbReference type="InterPro" id="IPR036962">
    <property type="entry name" value="Glyco_hydro_3_N_sf"/>
</dbReference>
<name>A0A3M2SGC1_9HYPO</name>
<dbReference type="PRINTS" id="PR00133">
    <property type="entry name" value="GLHYDRLASE3"/>
</dbReference>
<comment type="caution">
    <text evidence="12">The sequence shown here is derived from an EMBL/GenBank/DDBJ whole genome shotgun (WGS) entry which is preliminary data.</text>
</comment>
<dbReference type="InterPro" id="IPR036881">
    <property type="entry name" value="Glyco_hydro_3_C_sf"/>
</dbReference>
<dbReference type="InterPro" id="IPR001764">
    <property type="entry name" value="Glyco_hydro_3_N"/>
</dbReference>
<evidence type="ECO:0000313" key="13">
    <source>
        <dbReference type="Proteomes" id="UP000277212"/>
    </source>
</evidence>
<dbReference type="EMBL" id="NKUJ01000045">
    <property type="protein sequence ID" value="RMJ16609.1"/>
    <property type="molecule type" value="Genomic_DNA"/>
</dbReference>
<dbReference type="InterPro" id="IPR050288">
    <property type="entry name" value="Cellulose_deg_GH3"/>
</dbReference>
<gene>
    <name evidence="12" type="ORF">CDV36_003738</name>
</gene>
<comment type="pathway">
    <text evidence="2 10">Glycan metabolism; cellulose degradation.</text>
</comment>
<evidence type="ECO:0000256" key="1">
    <source>
        <dbReference type="ARBA" id="ARBA00000448"/>
    </source>
</evidence>
<dbReference type="InterPro" id="IPR011658">
    <property type="entry name" value="PA14_dom"/>
</dbReference>